<dbReference type="SMART" id="SM00034">
    <property type="entry name" value="CLECT"/>
    <property type="match status" value="1"/>
</dbReference>
<feature type="domain" description="C-type lectin" evidence="3">
    <location>
        <begin position="25"/>
        <end position="142"/>
    </location>
</feature>
<dbReference type="InterPro" id="IPR001304">
    <property type="entry name" value="C-type_lectin-like"/>
</dbReference>
<comment type="caution">
    <text evidence="4">The sequence shown here is derived from an EMBL/GenBank/DDBJ whole genome shotgun (WGS) entry which is preliminary data.</text>
</comment>
<evidence type="ECO:0000256" key="1">
    <source>
        <dbReference type="ARBA" id="ARBA00023157"/>
    </source>
</evidence>
<protein>
    <recommendedName>
        <fullName evidence="3">C-type lectin domain-containing protein</fullName>
    </recommendedName>
</protein>
<feature type="chain" id="PRO_5042070544" description="C-type lectin domain-containing protein" evidence="2">
    <location>
        <begin position="21"/>
        <end position="215"/>
    </location>
</feature>
<dbReference type="Proteomes" id="UP001221898">
    <property type="component" value="Unassembled WGS sequence"/>
</dbReference>
<reference evidence="4" key="1">
    <citation type="journal article" date="2023" name="Science">
        <title>Genome structures resolve the early diversification of teleost fishes.</title>
        <authorList>
            <person name="Parey E."/>
            <person name="Louis A."/>
            <person name="Montfort J."/>
            <person name="Bouchez O."/>
            <person name="Roques C."/>
            <person name="Iampietro C."/>
            <person name="Lluch J."/>
            <person name="Castinel A."/>
            <person name="Donnadieu C."/>
            <person name="Desvignes T."/>
            <person name="Floi Bucao C."/>
            <person name="Jouanno E."/>
            <person name="Wen M."/>
            <person name="Mejri S."/>
            <person name="Dirks R."/>
            <person name="Jansen H."/>
            <person name="Henkel C."/>
            <person name="Chen W.J."/>
            <person name="Zahm M."/>
            <person name="Cabau C."/>
            <person name="Klopp C."/>
            <person name="Thompson A.W."/>
            <person name="Robinson-Rechavi M."/>
            <person name="Braasch I."/>
            <person name="Lecointre G."/>
            <person name="Bobe J."/>
            <person name="Postlethwait J.H."/>
            <person name="Berthelot C."/>
            <person name="Roest Crollius H."/>
            <person name="Guiguen Y."/>
        </authorList>
    </citation>
    <scope>NUCLEOTIDE SEQUENCE</scope>
    <source>
        <strain evidence="4">NC1722</strain>
    </source>
</reference>
<keyword evidence="2" id="KW-0732">Signal</keyword>
<organism evidence="4 5">
    <name type="scientific">Aldrovandia affinis</name>
    <dbReference type="NCBI Taxonomy" id="143900"/>
    <lineage>
        <taxon>Eukaryota</taxon>
        <taxon>Metazoa</taxon>
        <taxon>Chordata</taxon>
        <taxon>Craniata</taxon>
        <taxon>Vertebrata</taxon>
        <taxon>Euteleostomi</taxon>
        <taxon>Actinopterygii</taxon>
        <taxon>Neopterygii</taxon>
        <taxon>Teleostei</taxon>
        <taxon>Notacanthiformes</taxon>
        <taxon>Halosauridae</taxon>
        <taxon>Aldrovandia</taxon>
    </lineage>
</organism>
<evidence type="ECO:0000313" key="4">
    <source>
        <dbReference type="EMBL" id="KAJ8367560.1"/>
    </source>
</evidence>
<dbReference type="SUPFAM" id="SSF56436">
    <property type="entry name" value="C-type lectin-like"/>
    <property type="match status" value="1"/>
</dbReference>
<dbReference type="Pfam" id="PF00059">
    <property type="entry name" value="Lectin_C"/>
    <property type="match status" value="1"/>
</dbReference>
<name>A0AAD7R9U5_9TELE</name>
<keyword evidence="5" id="KW-1185">Reference proteome</keyword>
<dbReference type="InterPro" id="IPR016187">
    <property type="entry name" value="CTDL_fold"/>
</dbReference>
<sequence>MEHSVYLLLLFSGLFTLCSCLSPKYHFVDMHKNWTEAQSYCREHHTDLATVDNPEEMKRMMAVVGSDNVDNWAWIGLEEETSSKWQWSLTDRGFYSQGETEFRNWGDNQPDNGGGNEHCAEMQSNGMWNDQSCDHAKSFICYNGPALGEQEGSERLHSSRVAGPALLLCSGFLVLAQCGGYVLPELGPREPSLGVWAHRGSRIWSGATVGQPAGD</sequence>
<dbReference type="PANTHER" id="PTHR45784">
    <property type="entry name" value="C-TYPE LECTIN DOMAIN FAMILY 20 MEMBER A-RELATED"/>
    <property type="match status" value="1"/>
</dbReference>
<keyword evidence="1" id="KW-1015">Disulfide bond</keyword>
<dbReference type="AlphaFoldDB" id="A0AAD7R9U5"/>
<dbReference type="EMBL" id="JAINUG010000467">
    <property type="protein sequence ID" value="KAJ8367560.1"/>
    <property type="molecule type" value="Genomic_DNA"/>
</dbReference>
<gene>
    <name evidence="4" type="ORF">AAFF_G00314910</name>
</gene>
<evidence type="ECO:0000259" key="3">
    <source>
        <dbReference type="PROSITE" id="PS50041"/>
    </source>
</evidence>
<dbReference type="PROSITE" id="PS50041">
    <property type="entry name" value="C_TYPE_LECTIN_2"/>
    <property type="match status" value="1"/>
</dbReference>
<evidence type="ECO:0000256" key="2">
    <source>
        <dbReference type="SAM" id="SignalP"/>
    </source>
</evidence>
<dbReference type="PROSITE" id="PS00615">
    <property type="entry name" value="C_TYPE_LECTIN_1"/>
    <property type="match status" value="1"/>
</dbReference>
<accession>A0AAD7R9U5</accession>
<dbReference type="Gene3D" id="3.10.100.10">
    <property type="entry name" value="Mannose-Binding Protein A, subunit A"/>
    <property type="match status" value="1"/>
</dbReference>
<proteinExistence type="predicted"/>
<evidence type="ECO:0000313" key="5">
    <source>
        <dbReference type="Proteomes" id="UP001221898"/>
    </source>
</evidence>
<feature type="signal peptide" evidence="2">
    <location>
        <begin position="1"/>
        <end position="20"/>
    </location>
</feature>
<dbReference type="InterPro" id="IPR016186">
    <property type="entry name" value="C-type_lectin-like/link_sf"/>
</dbReference>
<dbReference type="InterPro" id="IPR018378">
    <property type="entry name" value="C-type_lectin_CS"/>
</dbReference>
<dbReference type="PANTHER" id="PTHR45784:SF5">
    <property type="entry name" value="C-TYPE LECTIN DOMAIN FAMILY 20 MEMBER A-RELATED"/>
    <property type="match status" value="1"/>
</dbReference>